<dbReference type="EMBL" id="CACRXK020001653">
    <property type="protein sequence ID" value="CAB3990410.1"/>
    <property type="molecule type" value="Genomic_DNA"/>
</dbReference>
<keyword evidence="4" id="KW-1133">Transmembrane helix</keyword>
<organism evidence="10 11">
    <name type="scientific">Paramuricea clavata</name>
    <name type="common">Red gorgonian</name>
    <name type="synonym">Violescent sea-whip</name>
    <dbReference type="NCBI Taxonomy" id="317549"/>
    <lineage>
        <taxon>Eukaryota</taxon>
        <taxon>Metazoa</taxon>
        <taxon>Cnidaria</taxon>
        <taxon>Anthozoa</taxon>
        <taxon>Octocorallia</taxon>
        <taxon>Malacalcyonacea</taxon>
        <taxon>Plexauridae</taxon>
        <taxon>Paramuricea</taxon>
    </lineage>
</organism>
<keyword evidence="7 10" id="KW-0675">Receptor</keyword>
<dbReference type="GO" id="GO:0004930">
    <property type="term" value="F:G protein-coupled receptor activity"/>
    <property type="evidence" value="ECO:0007669"/>
    <property type="project" value="UniProtKB-KW"/>
</dbReference>
<dbReference type="PROSITE" id="PS50262">
    <property type="entry name" value="G_PROTEIN_RECEP_F1_2"/>
    <property type="match status" value="1"/>
</dbReference>
<keyword evidence="11" id="KW-1185">Reference proteome</keyword>
<accession>A0A6S7H190</accession>
<keyword evidence="2" id="KW-1003">Cell membrane</keyword>
<keyword evidence="6" id="KW-0472">Membrane</keyword>
<evidence type="ECO:0000256" key="5">
    <source>
        <dbReference type="ARBA" id="ARBA00023040"/>
    </source>
</evidence>
<evidence type="ECO:0000256" key="8">
    <source>
        <dbReference type="ARBA" id="ARBA00023180"/>
    </source>
</evidence>
<evidence type="ECO:0000256" key="9">
    <source>
        <dbReference type="ARBA" id="ARBA00023224"/>
    </source>
</evidence>
<evidence type="ECO:0000256" key="7">
    <source>
        <dbReference type="ARBA" id="ARBA00023170"/>
    </source>
</evidence>
<dbReference type="SUPFAM" id="SSF81321">
    <property type="entry name" value="Family A G protein-coupled receptor-like"/>
    <property type="match status" value="1"/>
</dbReference>
<keyword evidence="8" id="KW-0325">Glycoprotein</keyword>
<evidence type="ECO:0000256" key="4">
    <source>
        <dbReference type="ARBA" id="ARBA00022989"/>
    </source>
</evidence>
<dbReference type="SMART" id="SM01381">
    <property type="entry name" value="7TM_GPCR_Srsx"/>
    <property type="match status" value="1"/>
</dbReference>
<evidence type="ECO:0000256" key="6">
    <source>
        <dbReference type="ARBA" id="ARBA00023136"/>
    </source>
</evidence>
<dbReference type="PANTHER" id="PTHR24246:SF27">
    <property type="entry name" value="ADENOSINE RECEPTOR, ISOFORM A"/>
    <property type="match status" value="1"/>
</dbReference>
<dbReference type="OrthoDB" id="5949920at2759"/>
<comment type="subcellular location">
    <subcellularLocation>
        <location evidence="1">Cell membrane</location>
        <topology evidence="1">Multi-pass membrane protein</topology>
    </subcellularLocation>
</comment>
<evidence type="ECO:0000313" key="11">
    <source>
        <dbReference type="Proteomes" id="UP001152795"/>
    </source>
</evidence>
<evidence type="ECO:0000256" key="1">
    <source>
        <dbReference type="ARBA" id="ARBA00004651"/>
    </source>
</evidence>
<sequence length="335" mass="37697">MNSSDDIIYITCIHPDKVYHFGPAGSYSLINIPLIVINSLLLLFTILGNFTVILAYFRNTSLQSVPNMLLITLAFTDLFVGVVAQPLFMAALLRDVLSSKPLCWLALLSSVTLKFCGGASFLTLSLIISLERYFAICHPFKHRLWVTKTKVKRAIFILWLFLLALTGSLLLGFNYNVYFVILTLMTFTGIVVLTFACCGILMKLKTRRERHVSVDDIDGRIRSHVSPSTTSNEAEKRDYKIAVTMFYIIGAIVVCYTPMFAAIIYAQVIGNRDKLYLKYFYPIAMTLIFLNSSLNPVIYCLRNRKFISAIRNLCGVSRNEANSSAYTISSSNFLA</sequence>
<dbReference type="CDD" id="cd00637">
    <property type="entry name" value="7tm_classA_rhodopsin-like"/>
    <property type="match status" value="1"/>
</dbReference>
<dbReference type="InterPro" id="IPR000276">
    <property type="entry name" value="GPCR_Rhodpsn"/>
</dbReference>
<dbReference type="Proteomes" id="UP001152795">
    <property type="component" value="Unassembled WGS sequence"/>
</dbReference>
<dbReference type="Pfam" id="PF00001">
    <property type="entry name" value="7tm_1"/>
    <property type="match status" value="2"/>
</dbReference>
<name>A0A6S7H190_PARCT</name>
<dbReference type="InterPro" id="IPR017452">
    <property type="entry name" value="GPCR_Rhodpsn_7TM"/>
</dbReference>
<dbReference type="GO" id="GO:0005886">
    <property type="term" value="C:plasma membrane"/>
    <property type="evidence" value="ECO:0007669"/>
    <property type="project" value="UniProtKB-SubCell"/>
</dbReference>
<dbReference type="PANTHER" id="PTHR24246">
    <property type="entry name" value="OLFACTORY RECEPTOR AND ADENOSINE RECEPTOR"/>
    <property type="match status" value="1"/>
</dbReference>
<evidence type="ECO:0000256" key="3">
    <source>
        <dbReference type="ARBA" id="ARBA00022692"/>
    </source>
</evidence>
<dbReference type="Gene3D" id="1.20.1070.10">
    <property type="entry name" value="Rhodopsin 7-helix transmembrane proteins"/>
    <property type="match status" value="1"/>
</dbReference>
<protein>
    <submittedName>
        <fullName evidence="10">Adenosine receptor A2b-like isoform X2</fullName>
    </submittedName>
</protein>
<dbReference type="PRINTS" id="PR00237">
    <property type="entry name" value="GPCRRHODOPSN"/>
</dbReference>
<evidence type="ECO:0000256" key="2">
    <source>
        <dbReference type="ARBA" id="ARBA00022475"/>
    </source>
</evidence>
<gene>
    <name evidence="10" type="ORF">PACLA_8A015281</name>
</gene>
<dbReference type="AlphaFoldDB" id="A0A6S7H190"/>
<keyword evidence="9" id="KW-0807">Transducer</keyword>
<keyword evidence="5" id="KW-0297">G-protein coupled receptor</keyword>
<proteinExistence type="predicted"/>
<keyword evidence="3" id="KW-0812">Transmembrane</keyword>
<reference evidence="10" key="1">
    <citation type="submission" date="2020-04" db="EMBL/GenBank/DDBJ databases">
        <authorList>
            <person name="Alioto T."/>
            <person name="Alioto T."/>
            <person name="Gomez Garrido J."/>
        </authorList>
    </citation>
    <scope>NUCLEOTIDE SEQUENCE</scope>
    <source>
        <strain evidence="10">A484AB</strain>
    </source>
</reference>
<evidence type="ECO:0000313" key="10">
    <source>
        <dbReference type="EMBL" id="CAB3990410.1"/>
    </source>
</evidence>
<comment type="caution">
    <text evidence="10">The sequence shown here is derived from an EMBL/GenBank/DDBJ whole genome shotgun (WGS) entry which is preliminary data.</text>
</comment>